<dbReference type="InterPro" id="IPR016039">
    <property type="entry name" value="Thiolase-like"/>
</dbReference>
<dbReference type="Proteomes" id="UP000662986">
    <property type="component" value="Chromosome"/>
</dbReference>
<name>A0A974W7V0_9NOCA</name>
<reference evidence="1 2" key="1">
    <citation type="journal article" date="2021" name="Microbiol. Resour. Announc.">
        <title>Complete Genome Sequences of Two Rhodococcus sp. Strains with Large and Linear Chromosomes, Isolated from Apple Rhizosphere.</title>
        <authorList>
            <person name="Benning S."/>
            <person name="Brugnone N."/>
            <person name="Siani R."/>
            <person name="Kublik S."/>
            <person name="Schloter M."/>
            <person name="Rad V."/>
        </authorList>
    </citation>
    <scope>NUCLEOTIDE SEQUENCE [LARGE SCALE GENOMIC DNA]</scope>
    <source>
        <strain evidence="1 2">R79</strain>
    </source>
</reference>
<organism evidence="1 2">
    <name type="scientific">Rhodococcus pseudokoreensis</name>
    <dbReference type="NCBI Taxonomy" id="2811421"/>
    <lineage>
        <taxon>Bacteria</taxon>
        <taxon>Bacillati</taxon>
        <taxon>Actinomycetota</taxon>
        <taxon>Actinomycetes</taxon>
        <taxon>Mycobacteriales</taxon>
        <taxon>Nocardiaceae</taxon>
        <taxon>Rhodococcus</taxon>
    </lineage>
</organism>
<evidence type="ECO:0000313" key="2">
    <source>
        <dbReference type="Proteomes" id="UP000662986"/>
    </source>
</evidence>
<dbReference type="PIRSF" id="PIRSF000429">
    <property type="entry name" value="Ac-CoA_Ac_transf"/>
    <property type="match status" value="1"/>
</dbReference>
<gene>
    <name evidence="1" type="ORF">JWS13_31165</name>
</gene>
<dbReference type="RefSeq" id="WP_206009197.1">
    <property type="nucleotide sequence ID" value="NZ_CP070619.1"/>
</dbReference>
<evidence type="ECO:0008006" key="3">
    <source>
        <dbReference type="Google" id="ProtNLM"/>
    </source>
</evidence>
<dbReference type="SUPFAM" id="SSF53901">
    <property type="entry name" value="Thiolase-like"/>
    <property type="match status" value="1"/>
</dbReference>
<protein>
    <recommendedName>
        <fullName evidence="3">Acetyl-CoA acetyltransferase</fullName>
    </recommendedName>
</protein>
<dbReference type="PANTHER" id="PTHR42870:SF1">
    <property type="entry name" value="NON-SPECIFIC LIPID-TRANSFER PROTEIN-LIKE 2"/>
    <property type="match status" value="1"/>
</dbReference>
<dbReference type="Gene3D" id="3.40.47.10">
    <property type="match status" value="1"/>
</dbReference>
<sequence length="379" mass="39261">MTLTGSERGRAAPVAVVGLACTPFVPEHDAVLDELVYDVVSRALGEAALRKQDIGLTVTASMDIYDGRSISSGLTNSASGGYLQDSYRLESDSGTAILAAAEAISSGDVEVAVAVGVYNPESTSRGAQRRAFLEQISNLAFDPHFARPVGLTAEATYALHTAWALEHDVEITELADIAAVEINKSVGHFRSVRRDRVTGADVLSADPANGALTELMLPAHGTGAVAVVLASPARAARLQGRNAVITGFGRGTGGYVHGTEWLTDVGASTRHAAATAYRNAGITTPAEEIDLLEFTAPTASMYRPLLGALGLDGLAADRINRWGSTAGIYPGLANGAVRLADALDRLDEAEAQTTAVVHSVDTVTGAVALDSTVLVVQGV</sequence>
<keyword evidence="2" id="KW-1185">Reference proteome</keyword>
<reference evidence="1 2" key="2">
    <citation type="journal article" date="2022" name="Arch. Microbiol.">
        <title>Rhodococcus pseudokoreensis sp. nov. isolated from the rhizosphere of young M26 apple rootstocks.</title>
        <authorList>
            <person name="Kampfer P."/>
            <person name="Glaeser S.P."/>
            <person name="Blom J."/>
            <person name="Wolf J."/>
            <person name="Benning S."/>
            <person name="Schloter M."/>
            <person name="Neumann-Schaal M."/>
        </authorList>
    </citation>
    <scope>NUCLEOTIDE SEQUENCE [LARGE SCALE GENOMIC DNA]</scope>
    <source>
        <strain evidence="1 2">R79</strain>
    </source>
</reference>
<proteinExistence type="predicted"/>
<evidence type="ECO:0000313" key="1">
    <source>
        <dbReference type="EMBL" id="QSE92746.1"/>
    </source>
</evidence>
<dbReference type="EMBL" id="CP070619">
    <property type="protein sequence ID" value="QSE92746.1"/>
    <property type="molecule type" value="Genomic_DNA"/>
</dbReference>
<dbReference type="InterPro" id="IPR002155">
    <property type="entry name" value="Thiolase"/>
</dbReference>
<accession>A0A974W7V0</accession>
<dbReference type="PANTHER" id="PTHR42870">
    <property type="entry name" value="ACETYL-COA C-ACETYLTRANSFERASE"/>
    <property type="match status" value="1"/>
</dbReference>